<dbReference type="GO" id="GO:0008855">
    <property type="term" value="F:exodeoxyribonuclease VII activity"/>
    <property type="evidence" value="ECO:0007669"/>
    <property type="project" value="UniProtKB-UniRule"/>
</dbReference>
<evidence type="ECO:0000313" key="11">
    <source>
        <dbReference type="Proteomes" id="UP000255101"/>
    </source>
</evidence>
<comment type="subunit">
    <text evidence="6">Heterooligomer composed of large and small subunits.</text>
</comment>
<dbReference type="PATRIC" id="fig|1261.3.peg.653"/>
<protein>
    <recommendedName>
        <fullName evidence="6">Exodeoxyribonuclease 7 small subunit</fullName>
        <ecNumber evidence="6">3.1.11.6</ecNumber>
    </recommendedName>
    <alternativeName>
        <fullName evidence="6">Exodeoxyribonuclease VII small subunit</fullName>
        <shortName evidence="6">Exonuclease VII small subunit</shortName>
    </alternativeName>
</protein>
<keyword evidence="4 6" id="KW-0378">Hydrolase</keyword>
<dbReference type="EC" id="3.1.11.6" evidence="6"/>
<dbReference type="PANTHER" id="PTHR34137:SF1">
    <property type="entry name" value="EXODEOXYRIBONUCLEASE 7 SMALL SUBUNIT"/>
    <property type="match status" value="1"/>
</dbReference>
<keyword evidence="3 6" id="KW-0540">Nuclease</keyword>
<dbReference type="InterPro" id="IPR003761">
    <property type="entry name" value="Exonuc_VII_S"/>
</dbReference>
<feature type="compositionally biased region" description="Basic and acidic residues" evidence="7">
    <location>
        <begin position="1"/>
        <end position="12"/>
    </location>
</feature>
<evidence type="ECO:0000313" key="10">
    <source>
        <dbReference type="Proteomes" id="UP000070326"/>
    </source>
</evidence>
<evidence type="ECO:0000256" key="5">
    <source>
        <dbReference type="ARBA" id="ARBA00022839"/>
    </source>
</evidence>
<evidence type="ECO:0000256" key="2">
    <source>
        <dbReference type="ARBA" id="ARBA00022490"/>
    </source>
</evidence>
<dbReference type="NCBIfam" id="TIGR01280">
    <property type="entry name" value="xseB"/>
    <property type="match status" value="1"/>
</dbReference>
<dbReference type="Proteomes" id="UP000070326">
    <property type="component" value="Unassembled WGS sequence"/>
</dbReference>
<comment type="catalytic activity">
    <reaction evidence="6">
        <text>Exonucleolytic cleavage in either 5'- to 3'- or 3'- to 5'-direction to yield nucleoside 5'-phosphates.</text>
        <dbReference type="EC" id="3.1.11.6"/>
    </reaction>
</comment>
<dbReference type="GO" id="GO:0009318">
    <property type="term" value="C:exodeoxyribonuclease VII complex"/>
    <property type="evidence" value="ECO:0007669"/>
    <property type="project" value="UniProtKB-UniRule"/>
</dbReference>
<dbReference type="EMBL" id="UGTB01000004">
    <property type="protein sequence ID" value="SUB60878.1"/>
    <property type="molecule type" value="Genomic_DNA"/>
</dbReference>
<dbReference type="STRING" id="1261.HMPREF3195_00677"/>
<keyword evidence="2 6" id="KW-0963">Cytoplasm</keyword>
<comment type="similarity">
    <text evidence="1 6">Belongs to the XseB family.</text>
</comment>
<name>A0A135YVT4_9FIRM</name>
<evidence type="ECO:0000313" key="8">
    <source>
        <dbReference type="EMBL" id="KXI13516.1"/>
    </source>
</evidence>
<dbReference type="AlphaFoldDB" id="A0A135YVT4"/>
<dbReference type="Gene3D" id="1.10.287.1040">
    <property type="entry name" value="Exonuclease VII, small subunit"/>
    <property type="match status" value="1"/>
</dbReference>
<organism evidence="8 10">
    <name type="scientific">Peptostreptococcus anaerobius</name>
    <dbReference type="NCBI Taxonomy" id="1261"/>
    <lineage>
        <taxon>Bacteria</taxon>
        <taxon>Bacillati</taxon>
        <taxon>Bacillota</taxon>
        <taxon>Clostridia</taxon>
        <taxon>Peptostreptococcales</taxon>
        <taxon>Peptostreptococcaceae</taxon>
        <taxon>Peptostreptococcus</taxon>
    </lineage>
</organism>
<dbReference type="RefSeq" id="WP_002843813.1">
    <property type="nucleotide sequence ID" value="NZ_CAMPYD010000001.1"/>
</dbReference>
<evidence type="ECO:0000256" key="3">
    <source>
        <dbReference type="ARBA" id="ARBA00022722"/>
    </source>
</evidence>
<reference evidence="9 11" key="2">
    <citation type="submission" date="2018-06" db="EMBL/GenBank/DDBJ databases">
        <authorList>
            <consortium name="Pathogen Informatics"/>
            <person name="Doyle S."/>
        </authorList>
    </citation>
    <scope>NUCLEOTIDE SEQUENCE [LARGE SCALE GENOMIC DNA]</scope>
    <source>
        <strain evidence="9 11">NCTC11460</strain>
    </source>
</reference>
<dbReference type="HAMAP" id="MF_00337">
    <property type="entry name" value="Exonuc_7_S"/>
    <property type="match status" value="1"/>
</dbReference>
<evidence type="ECO:0000256" key="1">
    <source>
        <dbReference type="ARBA" id="ARBA00009998"/>
    </source>
</evidence>
<accession>A0A135YVT4</accession>
<feature type="region of interest" description="Disordered" evidence="7">
    <location>
        <begin position="1"/>
        <end position="30"/>
    </location>
</feature>
<sequence length="99" mass="11138">MQIEKSTDDKNINMDPLASDVQRGDGQAGQVEELSYEEAFSKMEDILSKLEAGNIKLDQSLDLYEEGIKLYKHCNKILNEAELKVTKFNSLQGEEGVDL</sequence>
<dbReference type="GO" id="GO:0006308">
    <property type="term" value="P:DNA catabolic process"/>
    <property type="evidence" value="ECO:0007669"/>
    <property type="project" value="UniProtKB-UniRule"/>
</dbReference>
<dbReference type="Pfam" id="PF02609">
    <property type="entry name" value="Exonuc_VII_S"/>
    <property type="match status" value="1"/>
</dbReference>
<dbReference type="PANTHER" id="PTHR34137">
    <property type="entry name" value="EXODEOXYRIBONUCLEASE 7 SMALL SUBUNIT"/>
    <property type="match status" value="1"/>
</dbReference>
<comment type="function">
    <text evidence="6">Bidirectionally degrades single-stranded DNA into large acid-insoluble oligonucleotides, which are then degraded further into small acid-soluble oligonucleotides.</text>
</comment>
<dbReference type="InterPro" id="IPR037004">
    <property type="entry name" value="Exonuc_VII_ssu_sf"/>
</dbReference>
<dbReference type="EMBL" id="LSQZ01000021">
    <property type="protein sequence ID" value="KXI13516.1"/>
    <property type="molecule type" value="Genomic_DNA"/>
</dbReference>
<keyword evidence="5 6" id="KW-0269">Exonuclease</keyword>
<evidence type="ECO:0000256" key="4">
    <source>
        <dbReference type="ARBA" id="ARBA00022801"/>
    </source>
</evidence>
<dbReference type="SUPFAM" id="SSF116842">
    <property type="entry name" value="XseB-like"/>
    <property type="match status" value="1"/>
</dbReference>
<comment type="subcellular location">
    <subcellularLocation>
        <location evidence="6">Cytoplasm</location>
    </subcellularLocation>
</comment>
<dbReference type="Proteomes" id="UP000255101">
    <property type="component" value="Unassembled WGS sequence"/>
</dbReference>
<reference evidence="8 10" key="1">
    <citation type="submission" date="2016-02" db="EMBL/GenBank/DDBJ databases">
        <authorList>
            <person name="Wen L."/>
            <person name="He K."/>
            <person name="Yang H."/>
        </authorList>
    </citation>
    <scope>NUCLEOTIDE SEQUENCE [LARGE SCALE GENOMIC DNA]</scope>
    <source>
        <strain evidence="8 10">MJR8628A</strain>
    </source>
</reference>
<evidence type="ECO:0000313" key="9">
    <source>
        <dbReference type="EMBL" id="SUB60878.1"/>
    </source>
</evidence>
<dbReference type="eggNOG" id="COG1722">
    <property type="taxonomic scope" value="Bacteria"/>
</dbReference>
<evidence type="ECO:0000256" key="7">
    <source>
        <dbReference type="SAM" id="MobiDB-lite"/>
    </source>
</evidence>
<proteinExistence type="inferred from homology"/>
<dbReference type="GO" id="GO:0005829">
    <property type="term" value="C:cytosol"/>
    <property type="evidence" value="ECO:0007669"/>
    <property type="project" value="TreeGrafter"/>
</dbReference>
<gene>
    <name evidence="6 9" type="primary">xseB</name>
    <name evidence="8" type="ORF">HMPREF3195_00677</name>
    <name evidence="9" type="ORF">NCTC11460_00793</name>
</gene>
<evidence type="ECO:0000256" key="6">
    <source>
        <dbReference type="HAMAP-Rule" id="MF_00337"/>
    </source>
</evidence>
<dbReference type="GeneID" id="79842696"/>